<dbReference type="Proteomes" id="UP000601435">
    <property type="component" value="Unassembled WGS sequence"/>
</dbReference>
<dbReference type="AlphaFoldDB" id="A0A812KH36"/>
<sequence>KLLRLGGEPWEAPGLGNGPEQRALEASMPFGEALRPFVGICEAGQELHRILSDWLEEMPPPGGSLPGLPASARRVAWRFGRNAAGCSILERGVARLVASGLIPTGAWYTSLVDHNVSAWRKDLRRLRTMLDWSLQTVTWNRMLLTGWPLPAILHRLQEAYLKEAVCSAAVEGGYALRSRAEGSPGVWLCVGRMEDLAAERPRRGSERDVGKTQNRFMHAIEIPCLLRAALVPALRSPKVADARRVLGLHSHCKASAWRVSRRLPFCRYRRLDLAFGLSCARDNHRAMNYGDATISVSG</sequence>
<proteinExistence type="predicted"/>
<name>A0A812KH36_9DINO</name>
<organism evidence="1 2">
    <name type="scientific">Symbiodinium necroappetens</name>
    <dbReference type="NCBI Taxonomy" id="1628268"/>
    <lineage>
        <taxon>Eukaryota</taxon>
        <taxon>Sar</taxon>
        <taxon>Alveolata</taxon>
        <taxon>Dinophyceae</taxon>
        <taxon>Suessiales</taxon>
        <taxon>Symbiodiniaceae</taxon>
        <taxon>Symbiodinium</taxon>
    </lineage>
</organism>
<feature type="non-terminal residue" evidence="1">
    <location>
        <position position="1"/>
    </location>
</feature>
<gene>
    <name evidence="1" type="ORF">SNEC2469_LOCUS3026</name>
</gene>
<evidence type="ECO:0000313" key="2">
    <source>
        <dbReference type="Proteomes" id="UP000601435"/>
    </source>
</evidence>
<protein>
    <submittedName>
        <fullName evidence="1">Uncharacterized protein</fullName>
    </submittedName>
</protein>
<dbReference type="EMBL" id="CAJNJA010007380">
    <property type="protein sequence ID" value="CAE7223863.1"/>
    <property type="molecule type" value="Genomic_DNA"/>
</dbReference>
<dbReference type="OrthoDB" id="411251at2759"/>
<evidence type="ECO:0000313" key="1">
    <source>
        <dbReference type="EMBL" id="CAE7223863.1"/>
    </source>
</evidence>
<reference evidence="1" key="1">
    <citation type="submission" date="2021-02" db="EMBL/GenBank/DDBJ databases">
        <authorList>
            <person name="Dougan E. K."/>
            <person name="Rhodes N."/>
            <person name="Thang M."/>
            <person name="Chan C."/>
        </authorList>
    </citation>
    <scope>NUCLEOTIDE SEQUENCE</scope>
</reference>
<accession>A0A812KH36</accession>
<comment type="caution">
    <text evidence="1">The sequence shown here is derived from an EMBL/GenBank/DDBJ whole genome shotgun (WGS) entry which is preliminary data.</text>
</comment>
<keyword evidence="2" id="KW-1185">Reference proteome</keyword>